<evidence type="ECO:0000256" key="9">
    <source>
        <dbReference type="ARBA" id="ARBA00022919"/>
    </source>
</evidence>
<dbReference type="PANTHER" id="PTHR16320:SF24">
    <property type="entry name" value="PHOSPHODIESTERASE, PUTATIVE-RELATED"/>
    <property type="match status" value="1"/>
</dbReference>
<evidence type="ECO:0000256" key="11">
    <source>
        <dbReference type="ARBA" id="ARBA00023098"/>
    </source>
</evidence>
<keyword evidence="8" id="KW-0460">Magnesium</keyword>
<dbReference type="Gene3D" id="3.60.10.10">
    <property type="entry name" value="Endonuclease/exonuclease/phosphatase"/>
    <property type="match status" value="1"/>
</dbReference>
<dbReference type="OrthoDB" id="387657at2759"/>
<feature type="domain" description="Endonuclease/exonuclease/phosphatase" evidence="14">
    <location>
        <begin position="10"/>
        <end position="296"/>
    </location>
</feature>
<evidence type="ECO:0000256" key="1">
    <source>
        <dbReference type="ARBA" id="ARBA00004141"/>
    </source>
</evidence>
<keyword evidence="5 13" id="KW-0812">Transmembrane</keyword>
<evidence type="ECO:0000256" key="5">
    <source>
        <dbReference type="ARBA" id="ARBA00022692"/>
    </source>
</evidence>
<dbReference type="InterPro" id="IPR005135">
    <property type="entry name" value="Endo/exonuclease/phosphatase"/>
</dbReference>
<keyword evidence="9" id="KW-0746">Sphingolipid metabolism</keyword>
<evidence type="ECO:0000313" key="15">
    <source>
        <dbReference type="EMBL" id="RPA84151.1"/>
    </source>
</evidence>
<evidence type="ECO:0000256" key="6">
    <source>
        <dbReference type="ARBA" id="ARBA00022723"/>
    </source>
</evidence>
<reference evidence="15 16" key="1">
    <citation type="journal article" date="2018" name="Nat. Ecol. Evol.">
        <title>Pezizomycetes genomes reveal the molecular basis of ectomycorrhizal truffle lifestyle.</title>
        <authorList>
            <person name="Murat C."/>
            <person name="Payen T."/>
            <person name="Noel B."/>
            <person name="Kuo A."/>
            <person name="Morin E."/>
            <person name="Chen J."/>
            <person name="Kohler A."/>
            <person name="Krizsan K."/>
            <person name="Balestrini R."/>
            <person name="Da Silva C."/>
            <person name="Montanini B."/>
            <person name="Hainaut M."/>
            <person name="Levati E."/>
            <person name="Barry K.W."/>
            <person name="Belfiori B."/>
            <person name="Cichocki N."/>
            <person name="Clum A."/>
            <person name="Dockter R.B."/>
            <person name="Fauchery L."/>
            <person name="Guy J."/>
            <person name="Iotti M."/>
            <person name="Le Tacon F."/>
            <person name="Lindquist E.A."/>
            <person name="Lipzen A."/>
            <person name="Malagnac F."/>
            <person name="Mello A."/>
            <person name="Molinier V."/>
            <person name="Miyauchi S."/>
            <person name="Poulain J."/>
            <person name="Riccioni C."/>
            <person name="Rubini A."/>
            <person name="Sitrit Y."/>
            <person name="Splivallo R."/>
            <person name="Traeger S."/>
            <person name="Wang M."/>
            <person name="Zifcakova L."/>
            <person name="Wipf D."/>
            <person name="Zambonelli A."/>
            <person name="Paolocci F."/>
            <person name="Nowrousian M."/>
            <person name="Ottonello S."/>
            <person name="Baldrian P."/>
            <person name="Spatafora J.W."/>
            <person name="Henrissat B."/>
            <person name="Nagy L.G."/>
            <person name="Aury J.M."/>
            <person name="Wincker P."/>
            <person name="Grigoriev I.V."/>
            <person name="Bonfante P."/>
            <person name="Martin F.M."/>
        </authorList>
    </citation>
    <scope>NUCLEOTIDE SEQUENCE [LARGE SCALE GENOMIC DNA]</scope>
    <source>
        <strain evidence="15 16">RN42</strain>
    </source>
</reference>
<keyword evidence="16" id="KW-1185">Reference proteome</keyword>
<protein>
    <recommendedName>
        <fullName evidence="14">Endonuclease/exonuclease/phosphatase domain-containing protein</fullName>
    </recommendedName>
</protein>
<dbReference type="GO" id="GO:0004767">
    <property type="term" value="F:sphingomyelin phosphodiesterase activity"/>
    <property type="evidence" value="ECO:0007669"/>
    <property type="project" value="InterPro"/>
</dbReference>
<keyword evidence="12 13" id="KW-0472">Membrane</keyword>
<evidence type="ECO:0000256" key="3">
    <source>
        <dbReference type="ARBA" id="ARBA00004991"/>
    </source>
</evidence>
<evidence type="ECO:0000256" key="2">
    <source>
        <dbReference type="ARBA" id="ARBA00004760"/>
    </source>
</evidence>
<name>A0A3N4IJ09_ASCIM</name>
<organism evidence="15 16">
    <name type="scientific">Ascobolus immersus RN42</name>
    <dbReference type="NCBI Taxonomy" id="1160509"/>
    <lineage>
        <taxon>Eukaryota</taxon>
        <taxon>Fungi</taxon>
        <taxon>Dikarya</taxon>
        <taxon>Ascomycota</taxon>
        <taxon>Pezizomycotina</taxon>
        <taxon>Pezizomycetes</taxon>
        <taxon>Pezizales</taxon>
        <taxon>Ascobolaceae</taxon>
        <taxon>Ascobolus</taxon>
    </lineage>
</organism>
<proteinExistence type="inferred from homology"/>
<evidence type="ECO:0000256" key="8">
    <source>
        <dbReference type="ARBA" id="ARBA00022842"/>
    </source>
</evidence>
<keyword evidence="7" id="KW-0378">Hydrolase</keyword>
<evidence type="ECO:0000256" key="13">
    <source>
        <dbReference type="SAM" id="Phobius"/>
    </source>
</evidence>
<dbReference type="STRING" id="1160509.A0A3N4IJ09"/>
<dbReference type="Pfam" id="PF03372">
    <property type="entry name" value="Exo_endo_phos"/>
    <property type="match status" value="1"/>
</dbReference>
<dbReference type="AlphaFoldDB" id="A0A3N4IJ09"/>
<feature type="transmembrane region" description="Helical" evidence="13">
    <location>
        <begin position="392"/>
        <end position="413"/>
    </location>
</feature>
<comment type="similarity">
    <text evidence="4">Belongs to the neutral sphingomyelinase family.</text>
</comment>
<keyword evidence="11" id="KW-0443">Lipid metabolism</keyword>
<dbReference type="GO" id="GO:0046872">
    <property type="term" value="F:metal ion binding"/>
    <property type="evidence" value="ECO:0007669"/>
    <property type="project" value="UniProtKB-KW"/>
</dbReference>
<feature type="transmembrane region" description="Helical" evidence="13">
    <location>
        <begin position="419"/>
        <end position="441"/>
    </location>
</feature>
<dbReference type="GO" id="GO:0006665">
    <property type="term" value="P:sphingolipid metabolic process"/>
    <property type="evidence" value="ECO:0007669"/>
    <property type="project" value="UniProtKB-KW"/>
</dbReference>
<keyword evidence="10 13" id="KW-1133">Transmembrane helix</keyword>
<evidence type="ECO:0000256" key="10">
    <source>
        <dbReference type="ARBA" id="ARBA00022989"/>
    </source>
</evidence>
<evidence type="ECO:0000256" key="12">
    <source>
        <dbReference type="ARBA" id="ARBA00023136"/>
    </source>
</evidence>
<gene>
    <name evidence="15" type="ORF">BJ508DRAFT_412871</name>
</gene>
<comment type="subcellular location">
    <subcellularLocation>
        <location evidence="1">Membrane</location>
        <topology evidence="1">Multi-pass membrane protein</topology>
    </subcellularLocation>
</comment>
<dbReference type="EMBL" id="ML119660">
    <property type="protein sequence ID" value="RPA84151.1"/>
    <property type="molecule type" value="Genomic_DNA"/>
</dbReference>
<dbReference type="InterPro" id="IPR036691">
    <property type="entry name" value="Endo/exonu/phosph_ase_sf"/>
</dbReference>
<keyword evidence="6" id="KW-0479">Metal-binding</keyword>
<evidence type="ECO:0000256" key="7">
    <source>
        <dbReference type="ARBA" id="ARBA00022801"/>
    </source>
</evidence>
<dbReference type="PANTHER" id="PTHR16320">
    <property type="entry name" value="SPHINGOMYELINASE FAMILY MEMBER"/>
    <property type="match status" value="1"/>
</dbReference>
<sequence>MSQGTEINILSLNCWGLRFVSKHRFERLSEIARRIATASPSYDLVCLQEFWVHTDYEHLIEQVRHVLPYYKFFNSGALGSGLVILSKWEMLETRYHPYTLNGRPQAFWRGDYYVGKGVASAAIRLPGDQRIMEVFNTHLHAPYEPHPHDSYLCHRTAQAWDIARLMRDAVRRGSVVVGMGDFNMTPASLAHAIITTTGLVNDSWMTMYPHTPLKDHDPTRSAHYNLTQLGVTCDSVLNSWRIKDPVIPPPETADPKGQRLDYIFHSETTSHITSAKVGFTEPFKVSSGQTVSLSDHFSIEVTLVVKPSPRFPLLPASAAGIKSQNEAQELLVEVAEDSADLKPIMSNTSDSHEVKSFYHPSPRYLPLDLIDEIQALIEMYTQREIQQSFWRIAHFWASVVVLVGLHVVCWFWRTGGFLWVFLSWVVAVSGTLDGLIGWVFMKGELSALKEFEEEVERYKSVVIHEQGGQLRSVPSRTGNGMGSMNGNRRVY</sequence>
<dbReference type="Proteomes" id="UP000275078">
    <property type="component" value="Unassembled WGS sequence"/>
</dbReference>
<comment type="pathway">
    <text evidence="2">Lipid metabolism; sphingolipid metabolism.</text>
</comment>
<dbReference type="SUPFAM" id="SSF56219">
    <property type="entry name" value="DNase I-like"/>
    <property type="match status" value="1"/>
</dbReference>
<comment type="pathway">
    <text evidence="3">Sphingolipid metabolism.</text>
</comment>
<evidence type="ECO:0000259" key="14">
    <source>
        <dbReference type="Pfam" id="PF03372"/>
    </source>
</evidence>
<evidence type="ECO:0000256" key="4">
    <source>
        <dbReference type="ARBA" id="ARBA00006335"/>
    </source>
</evidence>
<evidence type="ECO:0000313" key="16">
    <source>
        <dbReference type="Proteomes" id="UP000275078"/>
    </source>
</evidence>
<accession>A0A3N4IJ09</accession>
<dbReference type="InterPro" id="IPR038772">
    <property type="entry name" value="Sph/SMPD2-like"/>
</dbReference>
<dbReference type="GO" id="GO:0016020">
    <property type="term" value="C:membrane"/>
    <property type="evidence" value="ECO:0007669"/>
    <property type="project" value="UniProtKB-SubCell"/>
</dbReference>